<protein>
    <submittedName>
        <fullName evidence="1">Uncharacterized protein</fullName>
    </submittedName>
</protein>
<reference evidence="1 2" key="1">
    <citation type="submission" date="2021-01" db="EMBL/GenBank/DDBJ databases">
        <title>Cercospora kikuchii MAFF 305040 whole genome shotgun sequence.</title>
        <authorList>
            <person name="Kashiwa T."/>
            <person name="Suzuki T."/>
        </authorList>
    </citation>
    <scope>NUCLEOTIDE SEQUENCE [LARGE SCALE GENOMIC DNA]</scope>
    <source>
        <strain evidence="1 2">MAFF 305040</strain>
    </source>
</reference>
<proteinExistence type="predicted"/>
<comment type="caution">
    <text evidence="1">The sequence shown here is derived from an EMBL/GenBank/DDBJ whole genome shotgun (WGS) entry which is preliminary data.</text>
</comment>
<evidence type="ECO:0000313" key="1">
    <source>
        <dbReference type="EMBL" id="GIZ49462.1"/>
    </source>
</evidence>
<keyword evidence="2" id="KW-1185">Reference proteome</keyword>
<dbReference type="Proteomes" id="UP000825890">
    <property type="component" value="Unassembled WGS sequence"/>
</dbReference>
<dbReference type="OrthoDB" id="3641440at2759"/>
<dbReference type="EMBL" id="BOLY01000009">
    <property type="protein sequence ID" value="GIZ49462.1"/>
    <property type="molecule type" value="Genomic_DNA"/>
</dbReference>
<gene>
    <name evidence="1" type="ORF">CKM354_001249200</name>
</gene>
<organism evidence="1 2">
    <name type="scientific">Cercospora kikuchii</name>
    <dbReference type="NCBI Taxonomy" id="84275"/>
    <lineage>
        <taxon>Eukaryota</taxon>
        <taxon>Fungi</taxon>
        <taxon>Dikarya</taxon>
        <taxon>Ascomycota</taxon>
        <taxon>Pezizomycotina</taxon>
        <taxon>Dothideomycetes</taxon>
        <taxon>Dothideomycetidae</taxon>
        <taxon>Mycosphaerellales</taxon>
        <taxon>Mycosphaerellaceae</taxon>
        <taxon>Cercospora</taxon>
    </lineage>
</organism>
<accession>A0A9P3FM33</accession>
<dbReference type="GeneID" id="68298067"/>
<dbReference type="RefSeq" id="XP_044663949.1">
    <property type="nucleotide sequence ID" value="XM_044808014.1"/>
</dbReference>
<sequence length="906" mass="102632">MRLTLPYITADRPEHARLFKDNLSHVGATLYEAIAKELIGTYEATYLIKRAVLHFAHRVRAQQDHAFHGEYLKRESHYQRSERLPLYSGLECPDLRSNQDIMWVVAFALNIRLQVFFDSPVQGQAPGTFVETGPTTGRIVTVAQRAGSGIMRYTYVALLPNKSGKTLVEYLLRAQQVSNEGSASAIRIERVTWIVAPMGHEPAVTCFNGLRTNFQLDAIEVQDTLARLDTFQIVVHDPTQIGAALVVMEDALRCHQPHQSWVRVGSNCAPSTLRPYISADLEMAKVPRSATNGKTPHQVQEMMDRGEIEALVSVLTISIGGRLVVHFNILEMMENPTHNTVPALRELFDGLVLNPQFLLLWWNLQNDIVALDNTIAHLYQGTLRQPFYSTPYGATQPILVMPQFHLHSEHFRESRPGCLMFPTQPTYCDLHLPYLSERGLACPCSTGNIDIGPLLSHACRQHGRNIELRPWYEARPHVKLEALIDTMLAHDPLAPLFKYLKNSVERSGRSPLDFYQSLGQQGMENDDNVLGYLSGDADVPGRIFELIFASNDAEFIAGRLLDWENLPNEAQVGAQFIPQLRPSGEYVEGISLDEKGPNLPKFHFDPVFPENSWVVNTFKSDVIFARNDFLEPWEHDTNVKLMRRRLGRLGGTIEVPQKAYYELPSYDENGELELRRQKFRIDMTDTSKFWLPTSCAKVVLGSYYRPIMRTNQTSTEYLIEHLQFLATTAKASPPPGFGAAPGTQLGLPKELNRIPGFDLYASHDILRAYRGVHHVKPWFFPPPQRQLMRMQVVLSEQPAYDLEVLTAAVKEHLSSLPVDERQAVLDEVREILRSQIRSEIILRNAEGPPSFVDLCDLLDPEGRTFRRRVERTVAWNRPALLFGPFERFDGGWLSAATLEFDALDGL</sequence>
<evidence type="ECO:0000313" key="2">
    <source>
        <dbReference type="Proteomes" id="UP000825890"/>
    </source>
</evidence>
<name>A0A9P3FM33_9PEZI</name>
<dbReference type="AlphaFoldDB" id="A0A9P3FM33"/>